<gene>
    <name evidence="1" type="ORF">B0H16DRAFT_1478109</name>
</gene>
<sequence length="248" mass="27089">MHRQDWRESKRLRGVEFYSKNYVGTCGAYGFREEMTGGGEERGGDCAGLSAQMPRRGAHRNESAQCADSACTAGRESMGTHARGSGVSIECEFRSLHLNRRRARASARHRRGRAGTACTRIDPTTECGGGVRERGDDESEGGEIRRWWMGWDSTPTPTHNMRTAGCESGLDLDGLCVRAACVRTRACGRTKGEGRVGEGRDGMGAGVACAWVRRRRRETKGREMGLAYTAAPRGSGSRQVPNVAVEWT</sequence>
<dbReference type="Proteomes" id="UP001215598">
    <property type="component" value="Unassembled WGS sequence"/>
</dbReference>
<proteinExistence type="predicted"/>
<reference evidence="1" key="1">
    <citation type="submission" date="2023-03" db="EMBL/GenBank/DDBJ databases">
        <title>Massive genome expansion in bonnet fungi (Mycena s.s.) driven by repeated elements and novel gene families across ecological guilds.</title>
        <authorList>
            <consortium name="Lawrence Berkeley National Laboratory"/>
            <person name="Harder C.B."/>
            <person name="Miyauchi S."/>
            <person name="Viragh M."/>
            <person name="Kuo A."/>
            <person name="Thoen E."/>
            <person name="Andreopoulos B."/>
            <person name="Lu D."/>
            <person name="Skrede I."/>
            <person name="Drula E."/>
            <person name="Henrissat B."/>
            <person name="Morin E."/>
            <person name="Kohler A."/>
            <person name="Barry K."/>
            <person name="LaButti K."/>
            <person name="Morin E."/>
            <person name="Salamov A."/>
            <person name="Lipzen A."/>
            <person name="Mereny Z."/>
            <person name="Hegedus B."/>
            <person name="Baldrian P."/>
            <person name="Stursova M."/>
            <person name="Weitz H."/>
            <person name="Taylor A."/>
            <person name="Grigoriev I.V."/>
            <person name="Nagy L.G."/>
            <person name="Martin F."/>
            <person name="Kauserud H."/>
        </authorList>
    </citation>
    <scope>NUCLEOTIDE SEQUENCE</scope>
    <source>
        <strain evidence="1">CBHHK182m</strain>
    </source>
</reference>
<accession>A0AAD7H844</accession>
<comment type="caution">
    <text evidence="1">The sequence shown here is derived from an EMBL/GenBank/DDBJ whole genome shotgun (WGS) entry which is preliminary data.</text>
</comment>
<evidence type="ECO:0000313" key="2">
    <source>
        <dbReference type="Proteomes" id="UP001215598"/>
    </source>
</evidence>
<dbReference type="EMBL" id="JARKIB010000328">
    <property type="protein sequence ID" value="KAJ7714257.1"/>
    <property type="molecule type" value="Genomic_DNA"/>
</dbReference>
<evidence type="ECO:0000313" key="1">
    <source>
        <dbReference type="EMBL" id="KAJ7714257.1"/>
    </source>
</evidence>
<name>A0AAD7H844_9AGAR</name>
<keyword evidence="2" id="KW-1185">Reference proteome</keyword>
<organism evidence="1 2">
    <name type="scientific">Mycena metata</name>
    <dbReference type="NCBI Taxonomy" id="1033252"/>
    <lineage>
        <taxon>Eukaryota</taxon>
        <taxon>Fungi</taxon>
        <taxon>Dikarya</taxon>
        <taxon>Basidiomycota</taxon>
        <taxon>Agaricomycotina</taxon>
        <taxon>Agaricomycetes</taxon>
        <taxon>Agaricomycetidae</taxon>
        <taxon>Agaricales</taxon>
        <taxon>Marasmiineae</taxon>
        <taxon>Mycenaceae</taxon>
        <taxon>Mycena</taxon>
    </lineage>
</organism>
<protein>
    <submittedName>
        <fullName evidence="1">Uncharacterized protein</fullName>
    </submittedName>
</protein>
<dbReference type="AlphaFoldDB" id="A0AAD7H844"/>